<dbReference type="InterPro" id="IPR000795">
    <property type="entry name" value="T_Tr_GTP-bd_dom"/>
</dbReference>
<dbReference type="Proteomes" id="UP000318571">
    <property type="component" value="Chromosome 9"/>
</dbReference>
<evidence type="ECO:0000313" key="2">
    <source>
        <dbReference type="EMBL" id="TRY70062.1"/>
    </source>
</evidence>
<dbReference type="EMBL" id="VCGU01000009">
    <property type="protein sequence ID" value="TRY70062.1"/>
    <property type="molecule type" value="Genomic_DNA"/>
</dbReference>
<dbReference type="AlphaFoldDB" id="A0A553NXA6"/>
<dbReference type="InterPro" id="IPR050055">
    <property type="entry name" value="EF-Tu_GTPase"/>
</dbReference>
<gene>
    <name evidence="2" type="ORF">TCAL_15020</name>
</gene>
<evidence type="ECO:0000259" key="1">
    <source>
        <dbReference type="Pfam" id="PF00009"/>
    </source>
</evidence>
<dbReference type="PANTHER" id="PTHR43721">
    <property type="entry name" value="ELONGATION FACTOR TU-RELATED"/>
    <property type="match status" value="1"/>
</dbReference>
<protein>
    <recommendedName>
        <fullName evidence="1">Tr-type G domain-containing protein</fullName>
    </recommendedName>
</protein>
<dbReference type="SUPFAM" id="SSF50447">
    <property type="entry name" value="Translation proteins"/>
    <property type="match status" value="1"/>
</dbReference>
<keyword evidence="3" id="KW-1185">Reference proteome</keyword>
<dbReference type="InterPro" id="IPR009000">
    <property type="entry name" value="Transl_B-barrel_sf"/>
</dbReference>
<dbReference type="SUPFAM" id="SSF52540">
    <property type="entry name" value="P-loop containing nucleoside triphosphate hydrolases"/>
    <property type="match status" value="1"/>
</dbReference>
<evidence type="ECO:0000313" key="3">
    <source>
        <dbReference type="Proteomes" id="UP000318571"/>
    </source>
</evidence>
<sequence>MLNLATIGSSQHGKTSLSSLLTRASHDLFPEIEAKAIEDIDNTLPERENSHSVNATHLELQTHNHLINLSDLPGHRNYIKNFLAHLADIDVALMVVNTNEGVLPGLRHQYDFIKHCRVQKVLPILNFSDEADLIEAKDLMTLDLEEFMDETELSDLISMNLSKPNEDAQLLLKKLDSLKAPIRSEDKPLFWPLQNVGSIPNRGTFIADGTVSVGNTIDVFYEGQTTKSVVRDCEIFRRKASKLQSGDRGGAFVKLKIENLNVRRGAVAFESAKSDYRLTQDIIVELMDEVPPLGKNSETLVHYLTNVYPKVTVSDLTETKAKLRFSQPILTQPNEPMFLRQGSNIQRALVKSVTIYRK</sequence>
<dbReference type="Gene3D" id="2.40.30.10">
    <property type="entry name" value="Translation factors"/>
    <property type="match status" value="1"/>
</dbReference>
<accession>A0A553NXA6</accession>
<reference evidence="2 3" key="1">
    <citation type="journal article" date="2018" name="Nat. Ecol. Evol.">
        <title>Genomic signatures of mitonuclear coevolution across populations of Tigriopus californicus.</title>
        <authorList>
            <person name="Barreto F.S."/>
            <person name="Watson E.T."/>
            <person name="Lima T.G."/>
            <person name="Willett C.S."/>
            <person name="Edmands S."/>
            <person name="Li W."/>
            <person name="Burton R.S."/>
        </authorList>
    </citation>
    <scope>NUCLEOTIDE SEQUENCE [LARGE SCALE GENOMIC DNA]</scope>
    <source>
        <strain evidence="2 3">San Diego</strain>
    </source>
</reference>
<dbReference type="GO" id="GO:0003746">
    <property type="term" value="F:translation elongation factor activity"/>
    <property type="evidence" value="ECO:0007669"/>
    <property type="project" value="TreeGrafter"/>
</dbReference>
<comment type="caution">
    <text evidence="2">The sequence shown here is derived from an EMBL/GenBank/DDBJ whole genome shotgun (WGS) entry which is preliminary data.</text>
</comment>
<dbReference type="GO" id="GO:0003924">
    <property type="term" value="F:GTPase activity"/>
    <property type="evidence" value="ECO:0007669"/>
    <property type="project" value="InterPro"/>
</dbReference>
<proteinExistence type="predicted"/>
<organism evidence="2 3">
    <name type="scientific">Tigriopus californicus</name>
    <name type="common">Marine copepod</name>
    <dbReference type="NCBI Taxonomy" id="6832"/>
    <lineage>
        <taxon>Eukaryota</taxon>
        <taxon>Metazoa</taxon>
        <taxon>Ecdysozoa</taxon>
        <taxon>Arthropoda</taxon>
        <taxon>Crustacea</taxon>
        <taxon>Multicrustacea</taxon>
        <taxon>Hexanauplia</taxon>
        <taxon>Copepoda</taxon>
        <taxon>Harpacticoida</taxon>
        <taxon>Harpacticidae</taxon>
        <taxon>Tigriopus</taxon>
    </lineage>
</organism>
<dbReference type="InterPro" id="IPR027417">
    <property type="entry name" value="P-loop_NTPase"/>
</dbReference>
<dbReference type="Gene3D" id="3.40.50.300">
    <property type="entry name" value="P-loop containing nucleotide triphosphate hydrolases"/>
    <property type="match status" value="1"/>
</dbReference>
<name>A0A553NXA6_TIGCA</name>
<dbReference type="PANTHER" id="PTHR43721:SF22">
    <property type="entry name" value="ELONGATION FACTOR TU, MITOCHONDRIAL"/>
    <property type="match status" value="1"/>
</dbReference>
<dbReference type="STRING" id="6832.A0A553NXA6"/>
<dbReference type="OMA" id="CEIFRRK"/>
<dbReference type="GO" id="GO:0005525">
    <property type="term" value="F:GTP binding"/>
    <property type="evidence" value="ECO:0007669"/>
    <property type="project" value="InterPro"/>
</dbReference>
<dbReference type="Pfam" id="PF00009">
    <property type="entry name" value="GTP_EFTU"/>
    <property type="match status" value="1"/>
</dbReference>
<feature type="domain" description="Tr-type G" evidence="1">
    <location>
        <begin position="2"/>
        <end position="141"/>
    </location>
</feature>